<dbReference type="SUPFAM" id="SSF50939">
    <property type="entry name" value="Sialidases"/>
    <property type="match status" value="1"/>
</dbReference>
<feature type="region of interest" description="Disordered" evidence="1">
    <location>
        <begin position="14"/>
        <end position="37"/>
    </location>
</feature>
<reference evidence="3 4" key="1">
    <citation type="submission" date="2021-01" db="EMBL/GenBank/DDBJ databases">
        <title>Whole genome shotgun sequence of Microbispora amethystogenes NBRC 101907.</title>
        <authorList>
            <person name="Komaki H."/>
            <person name="Tamura T."/>
        </authorList>
    </citation>
    <scope>NUCLEOTIDE SEQUENCE [LARGE SCALE GENOMIC DNA]</scope>
    <source>
        <strain evidence="3 4">NBRC 101907</strain>
    </source>
</reference>
<dbReference type="EMBL" id="BOOB01000040">
    <property type="protein sequence ID" value="GIH35000.1"/>
    <property type="molecule type" value="Genomic_DNA"/>
</dbReference>
<evidence type="ECO:0000259" key="2">
    <source>
        <dbReference type="Pfam" id="PF13088"/>
    </source>
</evidence>
<proteinExistence type="predicted"/>
<organism evidence="3 4">
    <name type="scientific">Microbispora amethystogenes</name>
    <dbReference type="NCBI Taxonomy" id="1427754"/>
    <lineage>
        <taxon>Bacteria</taxon>
        <taxon>Bacillati</taxon>
        <taxon>Actinomycetota</taxon>
        <taxon>Actinomycetes</taxon>
        <taxon>Streptosporangiales</taxon>
        <taxon>Streptosporangiaceae</taxon>
        <taxon>Microbispora</taxon>
    </lineage>
</organism>
<evidence type="ECO:0000256" key="1">
    <source>
        <dbReference type="SAM" id="MobiDB-lite"/>
    </source>
</evidence>
<accession>A0ABQ4FJM6</accession>
<dbReference type="InterPro" id="IPR036278">
    <property type="entry name" value="Sialidase_sf"/>
</dbReference>
<dbReference type="Gene3D" id="2.120.10.10">
    <property type="match status" value="1"/>
</dbReference>
<evidence type="ECO:0000313" key="3">
    <source>
        <dbReference type="EMBL" id="GIH35000.1"/>
    </source>
</evidence>
<comment type="caution">
    <text evidence="3">The sequence shown here is derived from an EMBL/GenBank/DDBJ whole genome shotgun (WGS) entry which is preliminary data.</text>
</comment>
<dbReference type="Pfam" id="PF13088">
    <property type="entry name" value="BNR_2"/>
    <property type="match status" value="1"/>
</dbReference>
<feature type="region of interest" description="Disordered" evidence="1">
    <location>
        <begin position="526"/>
        <end position="571"/>
    </location>
</feature>
<feature type="domain" description="Sialidase" evidence="2">
    <location>
        <begin position="134"/>
        <end position="329"/>
    </location>
</feature>
<gene>
    <name evidence="3" type="ORF">Mam01_51640</name>
</gene>
<evidence type="ECO:0000313" key="4">
    <source>
        <dbReference type="Proteomes" id="UP000651728"/>
    </source>
</evidence>
<protein>
    <recommendedName>
        <fullName evidence="2">Sialidase domain-containing protein</fullName>
    </recommendedName>
</protein>
<name>A0ABQ4FJM6_9ACTN</name>
<dbReference type="Proteomes" id="UP000651728">
    <property type="component" value="Unassembled WGS sequence"/>
</dbReference>
<sequence length="776" mass="81183">MVGAAVRDPVTVYGRVNGRGEGRGEGAAPGELPHEGNRVPDVAALDARRLVVAWRAGVADALDPSPTDQGAIMYGRSGDAGRTWTIGTLAADTAEHRYHYVVFLKDGETLVALLGRITIGADRDAAGNVDGFPVTMVAKRSTDGGRTWTGFPVSVAVPANTGGPANTRGVVVAGKPIRHDGLWLVPYWQAAGGTTRAGVLRSADLVTWTPGGLAANPPGLSVEEPQVVVAQDDPRTLLMVARTIRGGTAAEKDAYYRSHAAYAATATSVDGGLTWSAFAVDPELPNYYVKTFFTRDSDGRYLAIYNTLAGPFTGPASGKPDQYREVLHYKVRLPGTPWGPGRLFADGRRLTSGAARGWDVYASADEYEPGRFFVVWEHNQIEIRVARLDLSEVFTGLAPGWGGWVRRGGVEVVEPIGESGRLPGDPSPEDARRLRLTSGAISRPYGPPGGFVLTFHGRVTRFPASDEGLGIEVNTGTRVLTAVVRPGGPHVLTTRGWTPVPGAGDRWRVIVDATGVAAFQTLPPASELTSGSASRSAAGPAPPPDAPAIAASASPPGPHWTLPASAGPRSVSVRSDGEAVLDLVEVTDHVAGGSWQGWRLDPAEGASLLDGGLRLRSATSRVAAATFPLDVTTACDFTVEFHGRVIDDSALDPRTGQGISLGCKVANGARRLMLTVQRSGVWTMKKGSGTWEKVLSLADAGRPATWRVAVDSAGVAHLSRDGVDTGATWVVPDSREAPQVAHWVAGTAGGNAAVAHVDWTLVTATLGGSAAATGSR</sequence>
<keyword evidence="4" id="KW-1185">Reference proteome</keyword>
<dbReference type="CDD" id="cd15482">
    <property type="entry name" value="Sialidase_non-viral"/>
    <property type="match status" value="1"/>
</dbReference>
<feature type="compositionally biased region" description="Low complexity" evidence="1">
    <location>
        <begin position="530"/>
        <end position="539"/>
    </location>
</feature>
<dbReference type="InterPro" id="IPR011040">
    <property type="entry name" value="Sialidase"/>
</dbReference>